<accession>A0ABQ3I1Y1</accession>
<dbReference type="Proteomes" id="UP000620550">
    <property type="component" value="Unassembled WGS sequence"/>
</dbReference>
<evidence type="ECO:0008006" key="3">
    <source>
        <dbReference type="Google" id="ProtNLM"/>
    </source>
</evidence>
<dbReference type="SUPFAM" id="SSF48452">
    <property type="entry name" value="TPR-like"/>
    <property type="match status" value="1"/>
</dbReference>
<dbReference type="InterPro" id="IPR011990">
    <property type="entry name" value="TPR-like_helical_dom_sf"/>
</dbReference>
<reference evidence="2" key="1">
    <citation type="journal article" date="2019" name="Int. J. Syst. Evol. Microbiol.">
        <title>The Global Catalogue of Microorganisms (GCM) 10K type strain sequencing project: providing services to taxonomists for standard genome sequencing and annotation.</title>
        <authorList>
            <consortium name="The Broad Institute Genomics Platform"/>
            <consortium name="The Broad Institute Genome Sequencing Center for Infectious Disease"/>
            <person name="Wu L."/>
            <person name="Ma J."/>
        </authorList>
    </citation>
    <scope>NUCLEOTIDE SEQUENCE [LARGE SCALE GENOMIC DNA]</scope>
    <source>
        <strain evidence="2">CGMCC 1.12966</strain>
    </source>
</reference>
<dbReference type="InterPro" id="IPR041662">
    <property type="entry name" value="SusD-like_2"/>
</dbReference>
<dbReference type="EMBL" id="BNAF01000014">
    <property type="protein sequence ID" value="GHE46672.1"/>
    <property type="molecule type" value="Genomic_DNA"/>
</dbReference>
<dbReference type="RefSeq" id="WP_189627761.1">
    <property type="nucleotide sequence ID" value="NZ_BNAF01000014.1"/>
</dbReference>
<evidence type="ECO:0000313" key="2">
    <source>
        <dbReference type="Proteomes" id="UP000620550"/>
    </source>
</evidence>
<sequence length="546" mass="60950">MKKVLYIIAASATFILGACDKWLDINDNPNSANASVPLPEQRLPPILAQFADGYESAGTRAVHVTHQLANVYSANARNYLLTRWYSDAAAANWPWQAWYVNTAVNIQPMIDKAEGLGAYHYIGVGKIMKAWGFGYLADFYGILPYREFDNPDIITPAFDDAEYIYEQILPLLDEAVVELQKTQAAGAPALALGDTYNGGNVQNWIKLAYGLKARFLSHLNKKSIYNEDAILAALANAPQSMEESTIFQYVDQSATTASTVQSALQYVNTSASTRVSKLYVDYILNRYTGAPTGLQDMEDPRFTLLIPHSQDPDGTMRASIGVDFSSDVVLNGPAAYSYSTSTNTFSHRDSVYVQLREAVAGNGRILSTGTWYNHKGSKGLLLTAAEMKFIEAEIRFRRGESGLALAAYKNGIRIHMQIMGINTTLIESFLNSTSVVQDASALTLSHIMIQKYIALSYSPEQWVDMRRLNFCTDASGNYSEATGVYKGYKRPRHVYSDSYPLATDWPRRFSMPTYEVNYNSQQLRIAAPTYDLPTYINEPIWWDKQD</sequence>
<dbReference type="Gene3D" id="1.25.40.390">
    <property type="match status" value="1"/>
</dbReference>
<name>A0ABQ3I1Y1_9SPHI</name>
<comment type="caution">
    <text evidence="1">The sequence shown here is derived from an EMBL/GenBank/DDBJ whole genome shotgun (WGS) entry which is preliminary data.</text>
</comment>
<evidence type="ECO:0000313" key="1">
    <source>
        <dbReference type="EMBL" id="GHE46672.1"/>
    </source>
</evidence>
<protein>
    <recommendedName>
        <fullName evidence="3">Starch-binding protein</fullName>
    </recommendedName>
</protein>
<keyword evidence="2" id="KW-1185">Reference proteome</keyword>
<dbReference type="PROSITE" id="PS51257">
    <property type="entry name" value="PROKAR_LIPOPROTEIN"/>
    <property type="match status" value="1"/>
</dbReference>
<gene>
    <name evidence="1" type="ORF">GCM10017764_32400</name>
</gene>
<dbReference type="Pfam" id="PF12771">
    <property type="entry name" value="SusD-like_2"/>
    <property type="match status" value="1"/>
</dbReference>
<organism evidence="1 2">
    <name type="scientific">Sphingobacterium griseoflavum</name>
    <dbReference type="NCBI Taxonomy" id="1474952"/>
    <lineage>
        <taxon>Bacteria</taxon>
        <taxon>Pseudomonadati</taxon>
        <taxon>Bacteroidota</taxon>
        <taxon>Sphingobacteriia</taxon>
        <taxon>Sphingobacteriales</taxon>
        <taxon>Sphingobacteriaceae</taxon>
        <taxon>Sphingobacterium</taxon>
    </lineage>
</organism>
<proteinExistence type="predicted"/>